<dbReference type="Proteomes" id="UP000694558">
    <property type="component" value="Chromosome 13"/>
</dbReference>
<protein>
    <submittedName>
        <fullName evidence="2">SUMO interacting motifs containing 1</fullName>
    </submittedName>
</protein>
<dbReference type="InterPro" id="IPR052119">
    <property type="entry name" value="ElonginBC-PRC2_ViralRestrict"/>
</dbReference>
<accession>A0A8D2ZNL5</accession>
<feature type="compositionally biased region" description="Polar residues" evidence="1">
    <location>
        <begin position="20"/>
        <end position="29"/>
    </location>
</feature>
<evidence type="ECO:0000256" key="1">
    <source>
        <dbReference type="SAM" id="MobiDB-lite"/>
    </source>
</evidence>
<organism evidence="2 3">
    <name type="scientific">Scophthalmus maximus</name>
    <name type="common">Turbot</name>
    <name type="synonym">Psetta maxima</name>
    <dbReference type="NCBI Taxonomy" id="52904"/>
    <lineage>
        <taxon>Eukaryota</taxon>
        <taxon>Metazoa</taxon>
        <taxon>Chordata</taxon>
        <taxon>Craniata</taxon>
        <taxon>Vertebrata</taxon>
        <taxon>Euteleostomi</taxon>
        <taxon>Actinopterygii</taxon>
        <taxon>Neopterygii</taxon>
        <taxon>Teleostei</taxon>
        <taxon>Neoteleostei</taxon>
        <taxon>Acanthomorphata</taxon>
        <taxon>Carangaria</taxon>
        <taxon>Pleuronectiformes</taxon>
        <taxon>Pleuronectoidei</taxon>
        <taxon>Scophthalmidae</taxon>
        <taxon>Scophthalmus</taxon>
    </lineage>
</organism>
<sequence length="533" mass="60664">MMKLSPSEPFDIDSLPHRSPASSDHQSQVEPPAMSEHTPAENAYECQLDKAKAERTSENPDLLCSRVPSEPLLYVSKTEDTDGGSGYEVYRGDLDNDSPLSFPWHEGSDEANEESRFDVDFRAASEEDRHSVCPVTLRKIMSGPCQALIEVVDEEYGTPEVLCRQSLSLVYSTIDEDYPEGTLQLLSDLVMPGYYPPRDIMIHLLCNILLNQKCPHHLCVQAFSLLMRAQKHHMADKTTVPWDWELLTSVLANQDCTKRHQCEVVRMFLEYVVETLKDDFQAKRSVSALNHSITKATLSCDQQFPRVRDVIKWLFSAIMKSTEYGESRETVRERDEQIRMVSVFQRMLSLALEVDRSPALNSVKLSQELFHMLISNVPLRAHRMLLLESLQSKLLRCKLLEHLLDYACPLKISLPMSLSLLLHFLKNCTLAPDPTDGTERWQRWEELVHLLWMLLLSYNTEMKGDLCSSVSEQRGGVGTMIHKPDDKVSKSAIREAVDAFLSRSQADLGQALPLHVEESLSYLQDHLLDVCQC</sequence>
<reference evidence="2" key="1">
    <citation type="submission" date="2023-05" db="EMBL/GenBank/DDBJ databases">
        <title>High-quality long-read genome of Scophthalmus maximus.</title>
        <authorList>
            <person name="Lien S."/>
            <person name="Martinez P."/>
        </authorList>
    </citation>
    <scope>NUCLEOTIDE SEQUENCE [LARGE SCALE GENOMIC DNA]</scope>
</reference>
<dbReference type="PANTHER" id="PTHR23187">
    <property type="entry name" value="FLJ44216 PROTEIN-RELATED"/>
    <property type="match status" value="1"/>
</dbReference>
<gene>
    <name evidence="2" type="primary">simc1</name>
</gene>
<name>A0A8D2ZNL5_SCOMX</name>
<evidence type="ECO:0000313" key="2">
    <source>
        <dbReference type="Ensembl" id="ENSSMAP00000005089.2"/>
    </source>
</evidence>
<dbReference type="AlphaFoldDB" id="A0A8D2ZNL5"/>
<feature type="region of interest" description="Disordered" evidence="1">
    <location>
        <begin position="1"/>
        <end position="64"/>
    </location>
</feature>
<feature type="compositionally biased region" description="Basic and acidic residues" evidence="1">
    <location>
        <begin position="47"/>
        <end position="58"/>
    </location>
</feature>
<dbReference type="Ensembl" id="ENSSMAT00000005164.2">
    <property type="protein sequence ID" value="ENSSMAP00000005089.2"/>
    <property type="gene ID" value="ENSSMAG00000003070.2"/>
</dbReference>
<dbReference type="GeneTree" id="ENSGT00940000153451"/>
<evidence type="ECO:0000313" key="3">
    <source>
        <dbReference type="Proteomes" id="UP000694558"/>
    </source>
</evidence>
<proteinExistence type="predicted"/>
<dbReference type="GO" id="GO:0032184">
    <property type="term" value="F:SUMO polymer binding"/>
    <property type="evidence" value="ECO:0007669"/>
    <property type="project" value="TreeGrafter"/>
</dbReference>
<reference evidence="2" key="2">
    <citation type="submission" date="2025-08" db="UniProtKB">
        <authorList>
            <consortium name="Ensembl"/>
        </authorList>
    </citation>
    <scope>IDENTIFICATION</scope>
</reference>
<dbReference type="PANTHER" id="PTHR23187:SF3">
    <property type="entry name" value="SUMO-INTERACTING MOTIF-CONTAINING PROTEIN 1"/>
    <property type="match status" value="1"/>
</dbReference>